<keyword evidence="3" id="KW-1185">Reference proteome</keyword>
<name>A0A165ECU2_EXIGL</name>
<dbReference type="EMBL" id="KV426150">
    <property type="protein sequence ID" value="KZV86622.1"/>
    <property type="molecule type" value="Genomic_DNA"/>
</dbReference>
<feature type="signal peptide" evidence="1">
    <location>
        <begin position="1"/>
        <end position="19"/>
    </location>
</feature>
<dbReference type="InParanoid" id="A0A165ECU2"/>
<dbReference type="AlphaFoldDB" id="A0A165ECU2"/>
<dbReference type="OrthoDB" id="430315at2759"/>
<dbReference type="SUPFAM" id="SSF49870">
    <property type="entry name" value="Osmotin, thaumatin-like protein"/>
    <property type="match status" value="1"/>
</dbReference>
<evidence type="ECO:0000256" key="1">
    <source>
        <dbReference type="SAM" id="SignalP"/>
    </source>
</evidence>
<reference evidence="2 3" key="1">
    <citation type="journal article" date="2016" name="Mol. Biol. Evol.">
        <title>Comparative Genomics of Early-Diverging Mushroom-Forming Fungi Provides Insights into the Origins of Lignocellulose Decay Capabilities.</title>
        <authorList>
            <person name="Nagy L.G."/>
            <person name="Riley R."/>
            <person name="Tritt A."/>
            <person name="Adam C."/>
            <person name="Daum C."/>
            <person name="Floudas D."/>
            <person name="Sun H."/>
            <person name="Yadav J.S."/>
            <person name="Pangilinan J."/>
            <person name="Larsson K.H."/>
            <person name="Matsuura K."/>
            <person name="Barry K."/>
            <person name="Labutti K."/>
            <person name="Kuo R."/>
            <person name="Ohm R.A."/>
            <person name="Bhattacharya S.S."/>
            <person name="Shirouzu T."/>
            <person name="Yoshinaga Y."/>
            <person name="Martin F.M."/>
            <person name="Grigoriev I.V."/>
            <person name="Hibbett D.S."/>
        </authorList>
    </citation>
    <scope>NUCLEOTIDE SEQUENCE [LARGE SCALE GENOMIC DNA]</scope>
    <source>
        <strain evidence="2 3">HHB12029</strain>
    </source>
</reference>
<evidence type="ECO:0000313" key="3">
    <source>
        <dbReference type="Proteomes" id="UP000077266"/>
    </source>
</evidence>
<protein>
    <submittedName>
        <fullName evidence="2">Uncharacterized protein</fullName>
    </submittedName>
</protein>
<dbReference type="InterPro" id="IPR037176">
    <property type="entry name" value="Osmotin/thaumatin-like_sf"/>
</dbReference>
<accession>A0A165ECU2</accession>
<organism evidence="2 3">
    <name type="scientific">Exidia glandulosa HHB12029</name>
    <dbReference type="NCBI Taxonomy" id="1314781"/>
    <lineage>
        <taxon>Eukaryota</taxon>
        <taxon>Fungi</taxon>
        <taxon>Dikarya</taxon>
        <taxon>Basidiomycota</taxon>
        <taxon>Agaricomycotina</taxon>
        <taxon>Agaricomycetes</taxon>
        <taxon>Auriculariales</taxon>
        <taxon>Exidiaceae</taxon>
        <taxon>Exidia</taxon>
    </lineage>
</organism>
<sequence length="173" mass="18257">MRFEIALPVALALAPAVLANPAPLQKRDHLITFKNRCGSKTITPAFHAADGTSRYMAALGPGGSTTTTVLEAKAAWRVFGQTGQCSYPDGAGCTLLECSFDNAAFRQCNLSRVDGFNVGIEFSWSDSSCAGNYCLHNTCDGNRAFSTPTNGGASLRQCNTPNVGMTVTFSCDA</sequence>
<gene>
    <name evidence="2" type="ORF">EXIGLDRAFT_840610</name>
</gene>
<keyword evidence="1" id="KW-0732">Signal</keyword>
<dbReference type="Proteomes" id="UP000077266">
    <property type="component" value="Unassembled WGS sequence"/>
</dbReference>
<evidence type="ECO:0000313" key="2">
    <source>
        <dbReference type="EMBL" id="KZV86622.1"/>
    </source>
</evidence>
<dbReference type="Gene3D" id="2.60.110.10">
    <property type="entry name" value="Thaumatin"/>
    <property type="match status" value="1"/>
</dbReference>
<proteinExistence type="predicted"/>
<feature type="chain" id="PRO_5007857150" evidence="1">
    <location>
        <begin position="20"/>
        <end position="173"/>
    </location>
</feature>